<dbReference type="EMBL" id="PVWK01000126">
    <property type="protein sequence ID" value="PSB25343.1"/>
    <property type="molecule type" value="Genomic_DNA"/>
</dbReference>
<dbReference type="RefSeq" id="WP_106259144.1">
    <property type="nucleotide sequence ID" value="NZ_CAWNSW010000164.1"/>
</dbReference>
<evidence type="ECO:0000313" key="3">
    <source>
        <dbReference type="EMBL" id="PSB25343.1"/>
    </source>
</evidence>
<reference evidence="3 4" key="2">
    <citation type="submission" date="2018-03" db="EMBL/GenBank/DDBJ databases">
        <title>The ancient ancestry and fast evolution of plastids.</title>
        <authorList>
            <person name="Moore K.R."/>
            <person name="Magnabosco C."/>
            <person name="Momper L."/>
            <person name="Gold D.A."/>
            <person name="Bosak T."/>
            <person name="Fournier G.P."/>
        </authorList>
    </citation>
    <scope>NUCLEOTIDE SEQUENCE [LARGE SCALE GENOMIC DNA]</scope>
    <source>
        <strain evidence="3 4">ULC18</strain>
    </source>
</reference>
<feature type="compositionally biased region" description="Polar residues" evidence="1">
    <location>
        <begin position="135"/>
        <end position="154"/>
    </location>
</feature>
<feature type="region of interest" description="Disordered" evidence="1">
    <location>
        <begin position="133"/>
        <end position="163"/>
    </location>
</feature>
<sequence length="163" mass="17979">MGIGYKGTIVGLAVIALSTVAASAAIAQETFDTPTTGVPSNIPDQLDQVQFSNDRDYFRNRSIPRQVSYMFGPGILIRNSFPENEIARDGKAIYLFYQDLLARQMSSRPVIRTPDLPTPFNQSIREITVEAARPLTTNFPPTESTSPIPATPLQTKPRVPALW</sequence>
<dbReference type="OrthoDB" id="468477at2"/>
<organism evidence="3 4">
    <name type="scientific">Stenomitos frigidus ULC18</name>
    <dbReference type="NCBI Taxonomy" id="2107698"/>
    <lineage>
        <taxon>Bacteria</taxon>
        <taxon>Bacillati</taxon>
        <taxon>Cyanobacteriota</taxon>
        <taxon>Cyanophyceae</taxon>
        <taxon>Leptolyngbyales</taxon>
        <taxon>Leptolyngbyaceae</taxon>
        <taxon>Stenomitos</taxon>
    </lineage>
</organism>
<feature type="chain" id="PRO_5015704827" evidence="2">
    <location>
        <begin position="28"/>
        <end position="163"/>
    </location>
</feature>
<gene>
    <name evidence="3" type="ORF">C7B82_23710</name>
</gene>
<evidence type="ECO:0000313" key="4">
    <source>
        <dbReference type="Proteomes" id="UP000239576"/>
    </source>
</evidence>
<keyword evidence="4" id="KW-1185">Reference proteome</keyword>
<dbReference type="AlphaFoldDB" id="A0A2T1DXW1"/>
<dbReference type="Proteomes" id="UP000239576">
    <property type="component" value="Unassembled WGS sequence"/>
</dbReference>
<name>A0A2T1DXW1_9CYAN</name>
<feature type="signal peptide" evidence="2">
    <location>
        <begin position="1"/>
        <end position="27"/>
    </location>
</feature>
<accession>A0A2T1DXW1</accession>
<proteinExistence type="predicted"/>
<keyword evidence="2" id="KW-0732">Signal</keyword>
<reference evidence="4" key="1">
    <citation type="submission" date="2018-02" db="EMBL/GenBank/DDBJ databases">
        <authorList>
            <person name="Moore K."/>
            <person name="Momper L."/>
        </authorList>
    </citation>
    <scope>NUCLEOTIDE SEQUENCE [LARGE SCALE GENOMIC DNA]</scope>
    <source>
        <strain evidence="4">ULC18</strain>
    </source>
</reference>
<protein>
    <submittedName>
        <fullName evidence="3">Uncharacterized protein</fullName>
    </submittedName>
</protein>
<comment type="caution">
    <text evidence="3">The sequence shown here is derived from an EMBL/GenBank/DDBJ whole genome shotgun (WGS) entry which is preliminary data.</text>
</comment>
<evidence type="ECO:0000256" key="2">
    <source>
        <dbReference type="SAM" id="SignalP"/>
    </source>
</evidence>
<evidence type="ECO:0000256" key="1">
    <source>
        <dbReference type="SAM" id="MobiDB-lite"/>
    </source>
</evidence>